<dbReference type="InterPro" id="IPR018146">
    <property type="entry name" value="Glyoxalase_1_CS"/>
</dbReference>
<evidence type="ECO:0000256" key="1">
    <source>
        <dbReference type="ARBA" id="ARBA00022723"/>
    </source>
</evidence>
<dbReference type="Pfam" id="PF00903">
    <property type="entry name" value="Glyoxalase"/>
    <property type="match status" value="1"/>
</dbReference>
<evidence type="ECO:0000259" key="2">
    <source>
        <dbReference type="PROSITE" id="PS51819"/>
    </source>
</evidence>
<gene>
    <name evidence="3" type="ORF">AMQ22_01895</name>
</gene>
<dbReference type="SUPFAM" id="SSF54593">
    <property type="entry name" value="Glyoxalase/Bleomycin resistance protein/Dihydroxybiphenyl dioxygenase"/>
    <property type="match status" value="1"/>
</dbReference>
<dbReference type="InterPro" id="IPR037523">
    <property type="entry name" value="VOC_core"/>
</dbReference>
<dbReference type="GO" id="GO:0046872">
    <property type="term" value="F:metal ion binding"/>
    <property type="evidence" value="ECO:0007669"/>
    <property type="project" value="UniProtKB-KW"/>
</dbReference>
<dbReference type="CDD" id="cd06587">
    <property type="entry name" value="VOC"/>
    <property type="match status" value="1"/>
</dbReference>
<dbReference type="GO" id="GO:0046491">
    <property type="term" value="P:L-methylmalonyl-CoA metabolic process"/>
    <property type="evidence" value="ECO:0007669"/>
    <property type="project" value="TreeGrafter"/>
</dbReference>
<dbReference type="PANTHER" id="PTHR43048">
    <property type="entry name" value="METHYLMALONYL-COA EPIMERASE"/>
    <property type="match status" value="1"/>
</dbReference>
<reference evidence="3 4" key="1">
    <citation type="journal article" date="2016" name="ISME J.">
        <title>Chasing the elusive Euryarchaeota class WSA2: genomes reveal a uniquely fastidious methyl-reducing methanogen.</title>
        <authorList>
            <person name="Nobu M.K."/>
            <person name="Narihiro T."/>
            <person name="Kuroda K."/>
            <person name="Mei R."/>
            <person name="Liu W.T."/>
        </authorList>
    </citation>
    <scope>NUCLEOTIDE SEQUENCE [LARGE SCALE GENOMIC DNA]</scope>
    <source>
        <strain evidence="3">U1lsi0528_Bin055</strain>
    </source>
</reference>
<keyword evidence="3" id="KW-0456">Lyase</keyword>
<dbReference type="PROSITE" id="PS51819">
    <property type="entry name" value="VOC"/>
    <property type="match status" value="1"/>
</dbReference>
<dbReference type="InterPro" id="IPR004360">
    <property type="entry name" value="Glyas_Fos-R_dOase_dom"/>
</dbReference>
<comment type="caution">
    <text evidence="3">The sequence shown here is derived from an EMBL/GenBank/DDBJ whole genome shotgun (WGS) entry which is preliminary data.</text>
</comment>
<dbReference type="Proteomes" id="UP000075398">
    <property type="component" value="Unassembled WGS sequence"/>
</dbReference>
<name>A0A150ISY5_9EURY</name>
<proteinExistence type="predicted"/>
<dbReference type="Gene3D" id="3.10.180.10">
    <property type="entry name" value="2,3-Dihydroxybiphenyl 1,2-Dioxygenase, domain 1"/>
    <property type="match status" value="1"/>
</dbReference>
<keyword evidence="1" id="KW-0479">Metal-binding</keyword>
<dbReference type="PROSITE" id="PS00934">
    <property type="entry name" value="GLYOXALASE_I_1"/>
    <property type="match status" value="1"/>
</dbReference>
<dbReference type="InterPro" id="IPR051785">
    <property type="entry name" value="MMCE/EMCE_epimerase"/>
</dbReference>
<evidence type="ECO:0000313" key="4">
    <source>
        <dbReference type="Proteomes" id="UP000075398"/>
    </source>
</evidence>
<dbReference type="PANTHER" id="PTHR43048:SF3">
    <property type="entry name" value="METHYLMALONYL-COA EPIMERASE, MITOCHONDRIAL"/>
    <property type="match status" value="1"/>
</dbReference>
<evidence type="ECO:0000313" key="3">
    <source>
        <dbReference type="EMBL" id="KYC48097.1"/>
    </source>
</evidence>
<accession>A0A150ISY5</accession>
<protein>
    <submittedName>
        <fullName evidence="3">Putative lyase</fullName>
    </submittedName>
</protein>
<dbReference type="EMBL" id="LNGC01000137">
    <property type="protein sequence ID" value="KYC48097.1"/>
    <property type="molecule type" value="Genomic_DNA"/>
</dbReference>
<organism evidence="3 4">
    <name type="scientific">Candidatus Methanofastidiosum methylothiophilum</name>
    <dbReference type="NCBI Taxonomy" id="1705564"/>
    <lineage>
        <taxon>Archaea</taxon>
        <taxon>Methanobacteriati</taxon>
        <taxon>Methanobacteriota</taxon>
        <taxon>Stenosarchaea group</taxon>
        <taxon>Candidatus Methanofastidiosia</taxon>
        <taxon>Candidatus Methanofastidiosales</taxon>
        <taxon>Candidatus Methanofastidiosaceae</taxon>
        <taxon>Candidatus Methanofastidiosum</taxon>
    </lineage>
</organism>
<dbReference type="AlphaFoldDB" id="A0A150ISY5"/>
<sequence length="147" mass="16743">MATLNHIALLVSNLELSKRFYKETLGLETVFEHPIGGEQFEKVTGIEGFDVVFAVLSDPKSRVNIELVEFKSGLMESPSMFNHIAFEVEDVDALHEKFVNNCIETVSEPVTLSHPHPKINGKRFFYFYDPDGNIIEVYNKKEGLYSE</sequence>
<feature type="domain" description="VOC" evidence="2">
    <location>
        <begin position="3"/>
        <end position="140"/>
    </location>
</feature>
<dbReference type="GO" id="GO:0004493">
    <property type="term" value="F:methylmalonyl-CoA epimerase activity"/>
    <property type="evidence" value="ECO:0007669"/>
    <property type="project" value="TreeGrafter"/>
</dbReference>
<dbReference type="InterPro" id="IPR029068">
    <property type="entry name" value="Glyas_Bleomycin-R_OHBP_Dase"/>
</dbReference>
<dbReference type="GO" id="GO:0004462">
    <property type="term" value="F:lactoylglutathione lyase activity"/>
    <property type="evidence" value="ECO:0007669"/>
    <property type="project" value="InterPro"/>
</dbReference>